<keyword evidence="2" id="KW-1185">Reference proteome</keyword>
<dbReference type="EMBL" id="LAVV01007583">
    <property type="protein sequence ID" value="KNZ55450.1"/>
    <property type="molecule type" value="Genomic_DNA"/>
</dbReference>
<gene>
    <name evidence="1" type="ORF">VP01_2673g2</name>
</gene>
<feature type="non-terminal residue" evidence="1">
    <location>
        <position position="110"/>
    </location>
</feature>
<dbReference type="AlphaFoldDB" id="A0A0L6V5P6"/>
<protein>
    <submittedName>
        <fullName evidence="1">Uncharacterized protein</fullName>
    </submittedName>
</protein>
<organism evidence="1 2">
    <name type="scientific">Puccinia sorghi</name>
    <dbReference type="NCBI Taxonomy" id="27349"/>
    <lineage>
        <taxon>Eukaryota</taxon>
        <taxon>Fungi</taxon>
        <taxon>Dikarya</taxon>
        <taxon>Basidiomycota</taxon>
        <taxon>Pucciniomycotina</taxon>
        <taxon>Pucciniomycetes</taxon>
        <taxon>Pucciniales</taxon>
        <taxon>Pucciniaceae</taxon>
        <taxon>Puccinia</taxon>
    </lineage>
</organism>
<reference evidence="1 2" key="1">
    <citation type="submission" date="2015-08" db="EMBL/GenBank/DDBJ databases">
        <title>Next Generation Sequencing and Analysis of the Genome of Puccinia sorghi L Schw, the Causal Agent of Maize Common Rust.</title>
        <authorList>
            <person name="Rochi L."/>
            <person name="Burguener G."/>
            <person name="Darino M."/>
            <person name="Turjanski A."/>
            <person name="Kreff E."/>
            <person name="Dieguez M.J."/>
            <person name="Sacco F."/>
        </authorList>
    </citation>
    <scope>NUCLEOTIDE SEQUENCE [LARGE SCALE GENOMIC DNA]</scope>
    <source>
        <strain evidence="1 2">RO10H11247</strain>
    </source>
</reference>
<proteinExistence type="predicted"/>
<name>A0A0L6V5P6_9BASI</name>
<dbReference type="VEuPathDB" id="FungiDB:VP01_2673g2"/>
<sequence>MKSPPLPFLKPCNTATPAMSTSVNLTSNSPSTTSQKLSNARLLVLKLSGNSNYLDWELVMLVYLEAANLGYVVTQPMPAKPTDVWSADTKSVCAVITLAIDSSNLCYIRC</sequence>
<dbReference type="Proteomes" id="UP000037035">
    <property type="component" value="Unassembled WGS sequence"/>
</dbReference>
<comment type="caution">
    <text evidence="1">The sequence shown here is derived from an EMBL/GenBank/DDBJ whole genome shotgun (WGS) entry which is preliminary data.</text>
</comment>
<accession>A0A0L6V5P6</accession>
<evidence type="ECO:0000313" key="2">
    <source>
        <dbReference type="Proteomes" id="UP000037035"/>
    </source>
</evidence>
<evidence type="ECO:0000313" key="1">
    <source>
        <dbReference type="EMBL" id="KNZ55450.1"/>
    </source>
</evidence>